<evidence type="ECO:0000313" key="1">
    <source>
        <dbReference type="EMBL" id="KAJ7537096.1"/>
    </source>
</evidence>
<keyword evidence="2" id="KW-1185">Reference proteome</keyword>
<dbReference type="EMBL" id="CM055103">
    <property type="protein sequence ID" value="KAJ7537096.1"/>
    <property type="molecule type" value="Genomic_DNA"/>
</dbReference>
<comment type="caution">
    <text evidence="1">The sequence shown here is derived from an EMBL/GenBank/DDBJ whole genome shotgun (WGS) entry which is preliminary data.</text>
</comment>
<name>A0ACC2C531_DIPCM</name>
<dbReference type="Proteomes" id="UP001162992">
    <property type="component" value="Chromosome 12"/>
</dbReference>
<protein>
    <submittedName>
        <fullName evidence="1">Uncharacterized protein</fullName>
    </submittedName>
</protein>
<organism evidence="1 2">
    <name type="scientific">Diphasiastrum complanatum</name>
    <name type="common">Issler's clubmoss</name>
    <name type="synonym">Lycopodium complanatum</name>
    <dbReference type="NCBI Taxonomy" id="34168"/>
    <lineage>
        <taxon>Eukaryota</taxon>
        <taxon>Viridiplantae</taxon>
        <taxon>Streptophyta</taxon>
        <taxon>Embryophyta</taxon>
        <taxon>Tracheophyta</taxon>
        <taxon>Lycopodiopsida</taxon>
        <taxon>Lycopodiales</taxon>
        <taxon>Lycopodiaceae</taxon>
        <taxon>Lycopodioideae</taxon>
        <taxon>Diphasiastrum</taxon>
    </lineage>
</organism>
<reference evidence="2" key="1">
    <citation type="journal article" date="2024" name="Proc. Natl. Acad. Sci. U.S.A.">
        <title>Extraordinary preservation of gene collinearity over three hundred million years revealed in homosporous lycophytes.</title>
        <authorList>
            <person name="Li C."/>
            <person name="Wickell D."/>
            <person name="Kuo L.Y."/>
            <person name="Chen X."/>
            <person name="Nie B."/>
            <person name="Liao X."/>
            <person name="Peng D."/>
            <person name="Ji J."/>
            <person name="Jenkins J."/>
            <person name="Williams M."/>
            <person name="Shu S."/>
            <person name="Plott C."/>
            <person name="Barry K."/>
            <person name="Rajasekar S."/>
            <person name="Grimwood J."/>
            <person name="Han X."/>
            <person name="Sun S."/>
            <person name="Hou Z."/>
            <person name="He W."/>
            <person name="Dai G."/>
            <person name="Sun C."/>
            <person name="Schmutz J."/>
            <person name="Leebens-Mack J.H."/>
            <person name="Li F.W."/>
            <person name="Wang L."/>
        </authorList>
    </citation>
    <scope>NUCLEOTIDE SEQUENCE [LARGE SCALE GENOMIC DNA]</scope>
    <source>
        <strain evidence="2">cv. PW_Plant_1</strain>
    </source>
</reference>
<gene>
    <name evidence="1" type="ORF">O6H91_12G097100</name>
</gene>
<proteinExistence type="predicted"/>
<accession>A0ACC2C531</accession>
<evidence type="ECO:0000313" key="2">
    <source>
        <dbReference type="Proteomes" id="UP001162992"/>
    </source>
</evidence>
<sequence length="327" mass="36207">MEVGSESVMRGTVCVTGATGYFASWLVKCLLERGYCVRGTVRDLKNPAKTAHLLKLFGAKERLQLVEADILDERSLDAALSGCEGVFHTASPVIFYVDDPQAQLMEPAVTGTLNVLKACTNHPTINRVVMTSSTATVQYPDDELSDQVLDESNWSSVELCTRLKLWYALSKMLAEQAAWKFSEDKKYVFISILPSAILGPILPPTITSSAKMILDILKGDTLIASALIRMGYVHIDDVASAHILAYEKQEANGRYMCSSIDMSYHELEELLQHRYPNYKVPISIPKDIKPSYTGLSSTKIQKLGLQFKGIEESFDDTINSLIEKGVL</sequence>